<organism evidence="1 2">
    <name type="scientific">Luteibacter anthropi</name>
    <dbReference type="NCBI Taxonomy" id="564369"/>
    <lineage>
        <taxon>Bacteria</taxon>
        <taxon>Pseudomonadati</taxon>
        <taxon>Pseudomonadota</taxon>
        <taxon>Gammaproteobacteria</taxon>
        <taxon>Lysobacterales</taxon>
        <taxon>Rhodanobacteraceae</taxon>
        <taxon>Luteibacter</taxon>
    </lineage>
</organism>
<accession>A0A7X5U771</accession>
<protein>
    <submittedName>
        <fullName evidence="1">DUF535 domain-containing protein</fullName>
    </submittedName>
</protein>
<dbReference type="RefSeq" id="WP_166945968.1">
    <property type="nucleotide sequence ID" value="NZ_JAARLZ010000001.1"/>
</dbReference>
<reference evidence="1 2" key="1">
    <citation type="submission" date="2020-03" db="EMBL/GenBank/DDBJ databases">
        <authorList>
            <person name="Lai Q."/>
        </authorList>
    </citation>
    <scope>NUCLEOTIDE SEQUENCE [LARGE SCALE GENOMIC DNA]</scope>
    <source>
        <strain evidence="1 2">CCUG 25036</strain>
    </source>
</reference>
<dbReference type="Pfam" id="PF04393">
    <property type="entry name" value="DUF535"/>
    <property type="match status" value="1"/>
</dbReference>
<gene>
    <name evidence="1" type="ORF">HBF25_01760</name>
</gene>
<dbReference type="Proteomes" id="UP000490980">
    <property type="component" value="Unassembled WGS sequence"/>
</dbReference>
<keyword evidence="2" id="KW-1185">Reference proteome</keyword>
<evidence type="ECO:0000313" key="2">
    <source>
        <dbReference type="Proteomes" id="UP000490980"/>
    </source>
</evidence>
<dbReference type="InterPro" id="IPR007488">
    <property type="entry name" value="DUF535"/>
</dbReference>
<dbReference type="PANTHER" id="PTHR38785:SF1">
    <property type="entry name" value="HOMOLOG OF VIRK"/>
    <property type="match status" value="1"/>
</dbReference>
<name>A0A7X5U771_9GAMM</name>
<dbReference type="GO" id="GO:0006974">
    <property type="term" value="P:DNA damage response"/>
    <property type="evidence" value="ECO:0007669"/>
    <property type="project" value="TreeGrafter"/>
</dbReference>
<proteinExistence type="predicted"/>
<comment type="caution">
    <text evidence="1">The sequence shown here is derived from an EMBL/GenBank/DDBJ whole genome shotgun (WGS) entry which is preliminary data.</text>
</comment>
<evidence type="ECO:0000313" key="1">
    <source>
        <dbReference type="EMBL" id="NII05109.1"/>
    </source>
</evidence>
<dbReference type="AlphaFoldDB" id="A0A7X5U771"/>
<sequence>MSAHHHAPQTLSDLPLGWPGQPGHGGLLALLEHARRRAALRRRQVLPEGRLRYLLNSLVALPRHAAWLKLVGSSRTMRAAAELNPRLYERWQPHYISRDFDLAARARMVDAHYRFLSKELPERLSRRLLKGHDVRLATLPLGGGEMAYLHARAPENESCGELGLVLLNGDKEVIASCAITFAGEEGVLLGALRGPWACLDRSAMLPLIRASGGLRPRDLLFAVVRALARHYGFRRLRGVSAEAHPLGRRAGVTMAAYDRFWRRHGGIAGDHGCYELPLVSVANDESGERETFRHEVCEVTLRAFTRAAGTAA</sequence>
<dbReference type="EMBL" id="JAARLZ010000001">
    <property type="protein sequence ID" value="NII05109.1"/>
    <property type="molecule type" value="Genomic_DNA"/>
</dbReference>
<dbReference type="PANTHER" id="PTHR38785">
    <property type="entry name" value="HOMOLOG OF VIRK"/>
    <property type="match status" value="1"/>
</dbReference>